<feature type="region of interest" description="Disordered" evidence="1">
    <location>
        <begin position="1"/>
        <end position="37"/>
    </location>
</feature>
<dbReference type="PANTHER" id="PTHR46483">
    <property type="entry name" value="PHOSPHOLIPASE A1 PLIP2, CHLOROPLASTIC"/>
    <property type="match status" value="1"/>
</dbReference>
<dbReference type="GO" id="GO:0008970">
    <property type="term" value="F:phospholipase A1 activity"/>
    <property type="evidence" value="ECO:0007669"/>
    <property type="project" value="InterPro"/>
</dbReference>
<protein>
    <submittedName>
        <fullName evidence="2">Uncharacterized protein</fullName>
    </submittedName>
</protein>
<dbReference type="Proteomes" id="UP000243459">
    <property type="component" value="Chromosome 1"/>
</dbReference>
<keyword evidence="3" id="KW-1185">Reference proteome</keyword>
<gene>
    <name evidence="2" type="ORF">A4U43_C01F3350</name>
</gene>
<dbReference type="PANTHER" id="PTHR46483:SF1">
    <property type="entry name" value="PHOSPHOLIPASE A1 PLIP1, CHLOROPLASTIC"/>
    <property type="match status" value="1"/>
</dbReference>
<sequence length="326" mass="36684">MACTSIRITSSATSPATTADIPGMRRSESAKDLRCDRGTKIRRSRSEPQLKCSLNVPKAALTTKSKSIGKFPFNFAIPKILSDYDETSSRSSLGLVDQDREDADDNALMKRGNWVERILELRSKWRSRKEKEEEEVNGDAGDFYCGVSYESDEEEKTEVEDEEWDSVKFGRLLTRVSWSETKMMAKLAFLCNMAYAIPEIKKLLYSPLGKFLILQPNEKLSPPHPLLPPGPALYSLDKNHITTHARAIKAFLNSPHPLETLSSPSAYGSEGTIIRDHDSSNYLKAINGLIKQHTSAYVMRPKKQRLSYLWPLSLEKPVLVKEVAST</sequence>
<accession>A0A5P1FR06</accession>
<reference evidence="3" key="1">
    <citation type="journal article" date="2017" name="Nat. Commun.">
        <title>The asparagus genome sheds light on the origin and evolution of a young Y chromosome.</title>
        <authorList>
            <person name="Harkess A."/>
            <person name="Zhou J."/>
            <person name="Xu C."/>
            <person name="Bowers J.E."/>
            <person name="Van der Hulst R."/>
            <person name="Ayyampalayam S."/>
            <person name="Mercati F."/>
            <person name="Riccardi P."/>
            <person name="McKain M.R."/>
            <person name="Kakrana A."/>
            <person name="Tang H."/>
            <person name="Ray J."/>
            <person name="Groenendijk J."/>
            <person name="Arikit S."/>
            <person name="Mathioni S.M."/>
            <person name="Nakano M."/>
            <person name="Shan H."/>
            <person name="Telgmann-Rauber A."/>
            <person name="Kanno A."/>
            <person name="Yue Z."/>
            <person name="Chen H."/>
            <person name="Li W."/>
            <person name="Chen Y."/>
            <person name="Xu X."/>
            <person name="Zhang Y."/>
            <person name="Luo S."/>
            <person name="Chen H."/>
            <person name="Gao J."/>
            <person name="Mao Z."/>
            <person name="Pires J.C."/>
            <person name="Luo M."/>
            <person name="Kudrna D."/>
            <person name="Wing R.A."/>
            <person name="Meyers B.C."/>
            <person name="Yi K."/>
            <person name="Kong H."/>
            <person name="Lavrijsen P."/>
            <person name="Sunseri F."/>
            <person name="Falavigna A."/>
            <person name="Ye Y."/>
            <person name="Leebens-Mack J.H."/>
            <person name="Chen G."/>
        </authorList>
    </citation>
    <scope>NUCLEOTIDE SEQUENCE [LARGE SCALE GENOMIC DNA]</scope>
    <source>
        <strain evidence="3">cv. DH0086</strain>
    </source>
</reference>
<dbReference type="Gramene" id="ONK79141">
    <property type="protein sequence ID" value="ONK79141"/>
    <property type="gene ID" value="A4U43_C01F3350"/>
</dbReference>
<feature type="compositionally biased region" description="Low complexity" evidence="1">
    <location>
        <begin position="1"/>
        <end position="19"/>
    </location>
</feature>
<evidence type="ECO:0000313" key="3">
    <source>
        <dbReference type="Proteomes" id="UP000243459"/>
    </source>
</evidence>
<name>A0A5P1FR06_ASPOF</name>
<evidence type="ECO:0000256" key="1">
    <source>
        <dbReference type="SAM" id="MobiDB-lite"/>
    </source>
</evidence>
<dbReference type="AlphaFoldDB" id="A0A5P1FR06"/>
<organism evidence="2 3">
    <name type="scientific">Asparagus officinalis</name>
    <name type="common">Garden asparagus</name>
    <dbReference type="NCBI Taxonomy" id="4686"/>
    <lineage>
        <taxon>Eukaryota</taxon>
        <taxon>Viridiplantae</taxon>
        <taxon>Streptophyta</taxon>
        <taxon>Embryophyta</taxon>
        <taxon>Tracheophyta</taxon>
        <taxon>Spermatophyta</taxon>
        <taxon>Magnoliopsida</taxon>
        <taxon>Liliopsida</taxon>
        <taxon>Asparagales</taxon>
        <taxon>Asparagaceae</taxon>
        <taxon>Asparagoideae</taxon>
        <taxon>Asparagus</taxon>
    </lineage>
</organism>
<dbReference type="InterPro" id="IPR043367">
    <property type="entry name" value="PLIP1/2/3"/>
</dbReference>
<feature type="compositionally biased region" description="Basic and acidic residues" evidence="1">
    <location>
        <begin position="23"/>
        <end position="37"/>
    </location>
</feature>
<dbReference type="EMBL" id="CM007381">
    <property type="protein sequence ID" value="ONK79141.1"/>
    <property type="molecule type" value="Genomic_DNA"/>
</dbReference>
<evidence type="ECO:0000313" key="2">
    <source>
        <dbReference type="EMBL" id="ONK79141.1"/>
    </source>
</evidence>
<proteinExistence type="predicted"/>